<accession>K1XVZ4</accession>
<dbReference type="GO" id="GO:0004795">
    <property type="term" value="F:threonine synthase activity"/>
    <property type="evidence" value="ECO:0007669"/>
    <property type="project" value="UniProtKB-EC"/>
</dbReference>
<dbReference type="Gene3D" id="3.40.50.1100">
    <property type="match status" value="2"/>
</dbReference>
<dbReference type="EC" id="4.2.3.1" evidence="1"/>
<organism evidence="1">
    <name type="scientific">uncultured bacterium</name>
    <name type="common">gcode 4</name>
    <dbReference type="NCBI Taxonomy" id="1234023"/>
    <lineage>
        <taxon>Bacteria</taxon>
        <taxon>environmental samples</taxon>
    </lineage>
</organism>
<dbReference type="EMBL" id="AMFJ01034417">
    <property type="protein sequence ID" value="EKD29427.1"/>
    <property type="molecule type" value="Genomic_DNA"/>
</dbReference>
<comment type="caution">
    <text evidence="1">The sequence shown here is derived from an EMBL/GenBank/DDBJ whole genome shotgun (WGS) entry which is preliminary data.</text>
</comment>
<reference evidence="1" key="1">
    <citation type="journal article" date="2012" name="Science">
        <title>Fermentation, hydrogen, and sulfur metabolism in multiple uncultivated bacterial phyla.</title>
        <authorList>
            <person name="Wrighton K.C."/>
            <person name="Thomas B.C."/>
            <person name="Sharon I."/>
            <person name="Miller C.S."/>
            <person name="Castelle C.J."/>
            <person name="VerBerkmoes N.C."/>
            <person name="Wilkins M.J."/>
            <person name="Hettich R.L."/>
            <person name="Lipton M.S."/>
            <person name="Williams K.H."/>
            <person name="Long P.E."/>
            <person name="Banfield J.F."/>
        </authorList>
    </citation>
    <scope>NUCLEOTIDE SEQUENCE [LARGE SCALE GENOMIC DNA]</scope>
</reference>
<dbReference type="AlphaFoldDB" id="K1XVZ4"/>
<dbReference type="InterPro" id="IPR036052">
    <property type="entry name" value="TrpB-like_PALP_sf"/>
</dbReference>
<gene>
    <name evidence="1" type="primary">thrC</name>
    <name evidence="1" type="ORF">ACD_78C00417G0005</name>
</gene>
<keyword evidence="1" id="KW-0456">Lyase</keyword>
<proteinExistence type="predicted"/>
<protein>
    <submittedName>
        <fullName evidence="1">Threonine synthase</fullName>
        <ecNumber evidence="1">4.2.3.1</ecNumber>
    </submittedName>
</protein>
<dbReference type="SUPFAM" id="SSF53686">
    <property type="entry name" value="Tryptophan synthase beta subunit-like PLP-dependent enzymes"/>
    <property type="match status" value="1"/>
</dbReference>
<name>K1XVZ4_9BACT</name>
<dbReference type="PANTHER" id="PTHR43515">
    <property type="entry name" value="THREONINE SYNTHASE-LIKE 1"/>
    <property type="match status" value="1"/>
</dbReference>
<evidence type="ECO:0000313" key="1">
    <source>
        <dbReference type="EMBL" id="EKD29427.1"/>
    </source>
</evidence>
<sequence length="492" mass="56227">MNKGYLFDSRSGETATLSDAIQTSQPISGGLWSIRDFPQVSPDDIQNFIGKPNQEVTFNILSRFDFWVSPDILRKVINEAQWDQWHNSEITPVKHVTENLYSLHLGYGPTFAFKNVALEFLPRLLAELTRGKIVHVLGASSGDTINAAHSGVKWTNIRSIFMLPENGPSKVQKLQAIEGIVNNPNAVTLLSKAPFDPLQDIVKKINGPEFVDFKRKYNITSFNSINIARILAQVVYYFRAYAELLKNGGISNWGEAIFSVPSGNFWDALAGYYAKKMWLPIFKILVATNENDMLDKFFKTGIYEPPKKDGTDFVQVTNAPSMDIAKSSNFERMLFDVCWFDSVKIKWFYDELAKTGKFQVDNEVLWKIQKTFISSSSTDEERLGAIKTFGKFHNHGMDPHTAAWVVPWIRWPRLGSIPVIFLETSHVAQFWAELRNQWIVVPGMDEFDETLDAMRKARPQEWRDYLRVSGDFDTTFPQIKKAITELLPQKWA</sequence>
<dbReference type="GO" id="GO:0005737">
    <property type="term" value="C:cytoplasm"/>
    <property type="evidence" value="ECO:0007669"/>
    <property type="project" value="TreeGrafter"/>
</dbReference>
<dbReference type="PANTHER" id="PTHR43515:SF1">
    <property type="entry name" value="THREONINE SYNTHASE-LIKE 1"/>
    <property type="match status" value="1"/>
</dbReference>